<organism evidence="3 4">
    <name type="scientific">Trifolium medium</name>
    <dbReference type="NCBI Taxonomy" id="97028"/>
    <lineage>
        <taxon>Eukaryota</taxon>
        <taxon>Viridiplantae</taxon>
        <taxon>Streptophyta</taxon>
        <taxon>Embryophyta</taxon>
        <taxon>Tracheophyta</taxon>
        <taxon>Spermatophyta</taxon>
        <taxon>Magnoliopsida</taxon>
        <taxon>eudicotyledons</taxon>
        <taxon>Gunneridae</taxon>
        <taxon>Pentapetalae</taxon>
        <taxon>rosids</taxon>
        <taxon>fabids</taxon>
        <taxon>Fabales</taxon>
        <taxon>Fabaceae</taxon>
        <taxon>Papilionoideae</taxon>
        <taxon>50 kb inversion clade</taxon>
        <taxon>NPAAA clade</taxon>
        <taxon>Hologalegina</taxon>
        <taxon>IRL clade</taxon>
        <taxon>Trifolieae</taxon>
        <taxon>Trifolium</taxon>
    </lineage>
</organism>
<dbReference type="Pfam" id="PF17921">
    <property type="entry name" value="Integrase_H2C2"/>
    <property type="match status" value="1"/>
</dbReference>
<dbReference type="InterPro" id="IPR036397">
    <property type="entry name" value="RNaseH_sf"/>
</dbReference>
<dbReference type="PROSITE" id="PS50994">
    <property type="entry name" value="INTEGRASE"/>
    <property type="match status" value="1"/>
</dbReference>
<dbReference type="SUPFAM" id="SSF56672">
    <property type="entry name" value="DNA/RNA polymerases"/>
    <property type="match status" value="1"/>
</dbReference>
<keyword evidence="4" id="KW-1185">Reference proteome</keyword>
<dbReference type="Pfam" id="PF17919">
    <property type="entry name" value="RT_RNaseH_2"/>
    <property type="match status" value="1"/>
</dbReference>
<dbReference type="GO" id="GO:0003676">
    <property type="term" value="F:nucleic acid binding"/>
    <property type="evidence" value="ECO:0007669"/>
    <property type="project" value="InterPro"/>
</dbReference>
<dbReference type="PANTHER" id="PTHR37984:SF5">
    <property type="entry name" value="PROTEIN NYNRIN-LIKE"/>
    <property type="match status" value="1"/>
</dbReference>
<dbReference type="GO" id="GO:0015074">
    <property type="term" value="P:DNA integration"/>
    <property type="evidence" value="ECO:0007669"/>
    <property type="project" value="InterPro"/>
</dbReference>
<dbReference type="InterPro" id="IPR050951">
    <property type="entry name" value="Retrovirus_Pol_polyprotein"/>
</dbReference>
<dbReference type="AlphaFoldDB" id="A0A392MGN5"/>
<dbReference type="Gene3D" id="1.10.340.70">
    <property type="match status" value="1"/>
</dbReference>
<sequence>MNKVLQTALRKFVLVFFDDILVYSASWACHLQHLEWVLQVLAQNELFAKLSKCSFGQRAVDYLGHIVSGTGVTMDANKVQAVQDWLRPTNIKQLRGFLGLTGYYRRFIKSYAHIAGPLTDLLGKDSFVWQEEAETAFAKLKRAITTAPDPVLILPDFTQPFTIETGASGTGVGAVLSQNGHPIAFFSKKLSIRRQKQSAYIRELLKNLLDQSLQTPEQQAWLHKFVGFDFKIEYKPGKENIAADALSRVLMLTWSEPQSQFLQELSDALLKDDTLKDIMVACQRQGNQKEHYTTREGLLFWKDRLVIPMGKGFVEKILEEYHNAPVGGHAGVVQTLARIKAQFYWPKMKKDIKQFVLQCVTCQQAKAVNVLPAGLLQPLPIPNQVWEDVAMDFITGLPSSHGFTVIMVVIDRLTKYSHFMPQKSDYSSKSVAEAFMENIVKLHGVPKSIVSDRDKVFTSAFWNQLFKLQGTSLAYHLQTDGQSEALNKCLEMYLRCFTFHNPKGWYKVLAWAEY</sequence>
<dbReference type="InterPro" id="IPR012337">
    <property type="entry name" value="RNaseH-like_sf"/>
</dbReference>
<dbReference type="FunFam" id="1.10.340.70:FF:000001">
    <property type="entry name" value="Retrovirus-related Pol polyprotein from transposon gypsy-like Protein"/>
    <property type="match status" value="1"/>
</dbReference>
<accession>A0A392MGN5</accession>
<dbReference type="PANTHER" id="PTHR37984">
    <property type="entry name" value="PROTEIN CBG26694"/>
    <property type="match status" value="1"/>
</dbReference>
<proteinExistence type="predicted"/>
<dbReference type="Proteomes" id="UP000265520">
    <property type="component" value="Unassembled WGS sequence"/>
</dbReference>
<dbReference type="GO" id="GO:0003824">
    <property type="term" value="F:catalytic activity"/>
    <property type="evidence" value="ECO:0007669"/>
    <property type="project" value="UniProtKB-KW"/>
</dbReference>
<comment type="caution">
    <text evidence="3">The sequence shown here is derived from an EMBL/GenBank/DDBJ whole genome shotgun (WGS) entry which is preliminary data.</text>
</comment>
<evidence type="ECO:0000256" key="1">
    <source>
        <dbReference type="ARBA" id="ARBA00023268"/>
    </source>
</evidence>
<dbReference type="InterPro" id="IPR043502">
    <property type="entry name" value="DNA/RNA_pol_sf"/>
</dbReference>
<feature type="domain" description="Integrase catalytic" evidence="2">
    <location>
        <begin position="376"/>
        <end position="514"/>
    </location>
</feature>
<reference evidence="3 4" key="1">
    <citation type="journal article" date="2018" name="Front. Plant Sci.">
        <title>Red Clover (Trifolium pratense) and Zigzag Clover (T. medium) - A Picture of Genomic Similarities and Differences.</title>
        <authorList>
            <person name="Dluhosova J."/>
            <person name="Istvanek J."/>
            <person name="Nedelnik J."/>
            <person name="Repkova J."/>
        </authorList>
    </citation>
    <scope>NUCLEOTIDE SEQUENCE [LARGE SCALE GENOMIC DNA]</scope>
    <source>
        <strain evidence="4">cv. 10/8</strain>
        <tissue evidence="3">Leaf</tissue>
    </source>
</reference>
<name>A0A392MGN5_9FABA</name>
<dbReference type="FunFam" id="3.30.70.270:FF:000020">
    <property type="entry name" value="Transposon Tf2-6 polyprotein-like Protein"/>
    <property type="match status" value="1"/>
</dbReference>
<dbReference type="EMBL" id="LXQA010010668">
    <property type="protein sequence ID" value="MCH86637.1"/>
    <property type="molecule type" value="Genomic_DNA"/>
</dbReference>
<dbReference type="InterPro" id="IPR043128">
    <property type="entry name" value="Rev_trsase/Diguanyl_cyclase"/>
</dbReference>
<keyword evidence="1" id="KW-0511">Multifunctional enzyme</keyword>
<dbReference type="SUPFAM" id="SSF53098">
    <property type="entry name" value="Ribonuclease H-like"/>
    <property type="match status" value="1"/>
</dbReference>
<dbReference type="Gene3D" id="3.30.420.10">
    <property type="entry name" value="Ribonuclease H-like superfamily/Ribonuclease H"/>
    <property type="match status" value="1"/>
</dbReference>
<feature type="non-terminal residue" evidence="3">
    <location>
        <position position="514"/>
    </location>
</feature>
<evidence type="ECO:0000313" key="3">
    <source>
        <dbReference type="EMBL" id="MCH86637.1"/>
    </source>
</evidence>
<dbReference type="InterPro" id="IPR041588">
    <property type="entry name" value="Integrase_H2C2"/>
</dbReference>
<evidence type="ECO:0000313" key="4">
    <source>
        <dbReference type="Proteomes" id="UP000265520"/>
    </source>
</evidence>
<dbReference type="Gene3D" id="3.30.70.270">
    <property type="match status" value="2"/>
</dbReference>
<evidence type="ECO:0000259" key="2">
    <source>
        <dbReference type="PROSITE" id="PS50994"/>
    </source>
</evidence>
<gene>
    <name evidence="3" type="ORF">A2U01_0007496</name>
</gene>
<dbReference type="Pfam" id="PF00078">
    <property type="entry name" value="RVT_1"/>
    <property type="match status" value="1"/>
</dbReference>
<dbReference type="InterPro" id="IPR041577">
    <property type="entry name" value="RT_RNaseH_2"/>
</dbReference>
<dbReference type="InterPro" id="IPR000477">
    <property type="entry name" value="RT_dom"/>
</dbReference>
<dbReference type="InterPro" id="IPR001584">
    <property type="entry name" value="Integrase_cat-core"/>
</dbReference>
<protein>
    <recommendedName>
        <fullName evidence="2">Integrase catalytic domain-containing protein</fullName>
    </recommendedName>
</protein>